<feature type="signal peptide" evidence="1">
    <location>
        <begin position="1"/>
        <end position="18"/>
    </location>
</feature>
<feature type="chain" id="PRO_5046754908" description="PorT family protein" evidence="1">
    <location>
        <begin position="19"/>
        <end position="214"/>
    </location>
</feature>
<gene>
    <name evidence="2" type="ORF">ACFSKV_02500</name>
</gene>
<sequence length="214" mass="24136">MKRIFLPILFLTCFQAFGQEAEEAFLSDSIPAKKTEMKMGIRLSPSLNFFDYGDLSFGQIASDNKFGIALGMAFDWKVTDWNRFRIEPYLEYQMVSNNSINPNISAITTFNNFILGLDALPLVLTYGGKIKGQVSFGGFAKYYLSSSQKTTLDGDPVSNFEVETNSLQYGFSYGIGAYIGKRLVELRYYQSLNDFVKDPVISNSINQVQLILVY</sequence>
<name>A0ABW5B4L0_9BACT</name>
<dbReference type="Proteomes" id="UP001597414">
    <property type="component" value="Unassembled WGS sequence"/>
</dbReference>
<evidence type="ECO:0000313" key="2">
    <source>
        <dbReference type="EMBL" id="MFD2200419.1"/>
    </source>
</evidence>
<dbReference type="RefSeq" id="WP_380800116.1">
    <property type="nucleotide sequence ID" value="NZ_JBHUIV010000005.1"/>
</dbReference>
<evidence type="ECO:0008006" key="4">
    <source>
        <dbReference type="Google" id="ProtNLM"/>
    </source>
</evidence>
<reference evidence="3" key="1">
    <citation type="journal article" date="2019" name="Int. J. Syst. Evol. Microbiol.">
        <title>The Global Catalogue of Microorganisms (GCM) 10K type strain sequencing project: providing services to taxonomists for standard genome sequencing and annotation.</title>
        <authorList>
            <consortium name="The Broad Institute Genomics Platform"/>
            <consortium name="The Broad Institute Genome Sequencing Center for Infectious Disease"/>
            <person name="Wu L."/>
            <person name="Ma J."/>
        </authorList>
    </citation>
    <scope>NUCLEOTIDE SEQUENCE [LARGE SCALE GENOMIC DNA]</scope>
    <source>
        <strain evidence="3">KCTC 19812</strain>
    </source>
</reference>
<accession>A0ABW5B4L0</accession>
<protein>
    <recommendedName>
        <fullName evidence="4">PorT family protein</fullName>
    </recommendedName>
</protein>
<comment type="caution">
    <text evidence="2">The sequence shown here is derived from an EMBL/GenBank/DDBJ whole genome shotgun (WGS) entry which is preliminary data.</text>
</comment>
<dbReference type="EMBL" id="JBHUIV010000005">
    <property type="protein sequence ID" value="MFD2200419.1"/>
    <property type="molecule type" value="Genomic_DNA"/>
</dbReference>
<keyword evidence="1" id="KW-0732">Signal</keyword>
<organism evidence="2 3">
    <name type="scientific">Shivajiella indica</name>
    <dbReference type="NCBI Taxonomy" id="872115"/>
    <lineage>
        <taxon>Bacteria</taxon>
        <taxon>Pseudomonadati</taxon>
        <taxon>Bacteroidota</taxon>
        <taxon>Cytophagia</taxon>
        <taxon>Cytophagales</taxon>
        <taxon>Cyclobacteriaceae</taxon>
        <taxon>Shivajiella</taxon>
    </lineage>
</organism>
<proteinExistence type="predicted"/>
<keyword evidence="3" id="KW-1185">Reference proteome</keyword>
<evidence type="ECO:0000313" key="3">
    <source>
        <dbReference type="Proteomes" id="UP001597414"/>
    </source>
</evidence>
<evidence type="ECO:0000256" key="1">
    <source>
        <dbReference type="SAM" id="SignalP"/>
    </source>
</evidence>